<dbReference type="EMBL" id="JAVRHT010000018">
    <property type="protein sequence ID" value="MDT0631915.1"/>
    <property type="molecule type" value="Genomic_DNA"/>
</dbReference>
<feature type="signal peptide" evidence="1">
    <location>
        <begin position="1"/>
        <end position="22"/>
    </location>
</feature>
<dbReference type="PANTHER" id="PTHR38787">
    <property type="entry name" value="REGULATORY P DOMAIN-CONTAINING PROTEIN"/>
    <property type="match status" value="1"/>
</dbReference>
<organism evidence="2 3">
    <name type="scientific">Rubrivirga litoralis</name>
    <dbReference type="NCBI Taxonomy" id="3075598"/>
    <lineage>
        <taxon>Bacteria</taxon>
        <taxon>Pseudomonadati</taxon>
        <taxon>Rhodothermota</taxon>
        <taxon>Rhodothermia</taxon>
        <taxon>Rhodothermales</taxon>
        <taxon>Rubricoccaceae</taxon>
        <taxon>Rubrivirga</taxon>
    </lineage>
</organism>
<name>A0ABU3BRJ5_9BACT</name>
<comment type="caution">
    <text evidence="2">The sequence shown here is derived from an EMBL/GenBank/DDBJ whole genome shotgun (WGS) entry which is preliminary data.</text>
</comment>
<proteinExistence type="predicted"/>
<gene>
    <name evidence="2" type="ORF">RM540_09175</name>
</gene>
<protein>
    <submittedName>
        <fullName evidence="2">Choice-of-anchor B family protein</fullName>
    </submittedName>
</protein>
<keyword evidence="3" id="KW-1185">Reference proteome</keyword>
<dbReference type="RefSeq" id="WP_311663334.1">
    <property type="nucleotide sequence ID" value="NZ_JAVRHT010000018.1"/>
</dbReference>
<reference evidence="2 3" key="1">
    <citation type="submission" date="2023-09" db="EMBL/GenBank/DDBJ databases">
        <authorList>
            <person name="Rey-Velasco X."/>
        </authorList>
    </citation>
    <scope>NUCLEOTIDE SEQUENCE [LARGE SCALE GENOMIC DNA]</scope>
    <source>
        <strain evidence="2 3">F394</strain>
    </source>
</reference>
<accession>A0ABU3BRJ5</accession>
<feature type="chain" id="PRO_5045371570" evidence="1">
    <location>
        <begin position="23"/>
        <end position="522"/>
    </location>
</feature>
<dbReference type="NCBIfam" id="TIGR04183">
    <property type="entry name" value="Por_Secre_tail"/>
    <property type="match status" value="1"/>
</dbReference>
<dbReference type="NCBIfam" id="TIGR04312">
    <property type="entry name" value="choice_anch_B"/>
    <property type="match status" value="1"/>
</dbReference>
<dbReference type="InterPro" id="IPR026444">
    <property type="entry name" value="Secre_tail"/>
</dbReference>
<keyword evidence="1" id="KW-0732">Signal</keyword>
<evidence type="ECO:0000256" key="1">
    <source>
        <dbReference type="SAM" id="SignalP"/>
    </source>
</evidence>
<dbReference type="Proteomes" id="UP001267426">
    <property type="component" value="Unassembled WGS sequence"/>
</dbReference>
<evidence type="ECO:0000313" key="2">
    <source>
        <dbReference type="EMBL" id="MDT0631915.1"/>
    </source>
</evidence>
<dbReference type="SUPFAM" id="SSF75011">
    <property type="entry name" value="3-carboxy-cis,cis-mucoante lactonizing enzyme"/>
    <property type="match status" value="1"/>
</dbReference>
<dbReference type="PANTHER" id="PTHR38787:SF3">
    <property type="entry name" value="REGULATORY P DOMAIN-CONTAINING PROTEIN"/>
    <property type="match status" value="1"/>
</dbReference>
<sequence>MHRLLLGLATLVGGAAALPAQAQELACEGGVVSVPDVGAFACDGVGLAGRLPVDAFATEESPAAGANNDIWGWTDPETGTEYALVGTENGTAFVDLSIPTRPRLVGKLPTQSTPSGWRDVKTYRDHAFVVSEARGHGVQVFDLTRLRDAGETPVTFAADAVYDRLSSAHNIVIDEETGFAYAVGSRPSSEAGLPASCDVPGFHAINIQDPKSPTFAGCFSDAAVETGSRTPGYTHDAQCVVYRGPDADYAGRELCVASNEDVVTVFDVTDKSDARIVSQAEYPGEAYTHQGWLTDDQRFFLVNDELDEMTGTTPTQRTILFDLGDLDAPEFIGAYDSGLTTADHNLYIRGGYAFESNYEAGLRIVDLGGVASGKLREVAFFDTYPDANAVSFSGQWSNYPYFESGLVIANDRAYGLFVLRPDVLRSTASEPRPDGTFALSAPAPNPTPGTARLTLQVATAQTVRADLYDAAGRHVRTLYAGEVGAGRDLALTVDGAALTAGVYVVRVVGDGVEATRRVTFVR</sequence>
<evidence type="ECO:0000313" key="3">
    <source>
        <dbReference type="Proteomes" id="UP001267426"/>
    </source>
</evidence>
<dbReference type="InterPro" id="IPR027589">
    <property type="entry name" value="Choice_anch_B"/>
</dbReference>